<comment type="caution">
    <text evidence="2">The sequence shown here is derived from an EMBL/GenBank/DDBJ whole genome shotgun (WGS) entry which is preliminary data.</text>
</comment>
<feature type="transmembrane region" description="Helical" evidence="1">
    <location>
        <begin position="47"/>
        <end position="71"/>
    </location>
</feature>
<dbReference type="EMBL" id="JAXBLV010000144">
    <property type="protein sequence ID" value="MDY3559838.1"/>
    <property type="molecule type" value="Genomic_DNA"/>
</dbReference>
<dbReference type="RefSeq" id="WP_320686527.1">
    <property type="nucleotide sequence ID" value="NZ_JAXBLV010000144.1"/>
</dbReference>
<dbReference type="Gene3D" id="3.30.450.40">
    <property type="match status" value="1"/>
</dbReference>
<keyword evidence="1" id="KW-0812">Transmembrane</keyword>
<organism evidence="2 3">
    <name type="scientific">Gemmata algarum</name>
    <dbReference type="NCBI Taxonomy" id="2975278"/>
    <lineage>
        <taxon>Bacteria</taxon>
        <taxon>Pseudomonadati</taxon>
        <taxon>Planctomycetota</taxon>
        <taxon>Planctomycetia</taxon>
        <taxon>Gemmatales</taxon>
        <taxon>Gemmataceae</taxon>
        <taxon>Gemmata</taxon>
    </lineage>
</organism>
<accession>A0ABU5EY26</accession>
<reference evidence="3" key="1">
    <citation type="journal article" date="2023" name="Mar. Drugs">
        <title>Gemmata algarum, a Novel Planctomycete Isolated from an Algal Mat, Displays Antimicrobial Activity.</title>
        <authorList>
            <person name="Kumar G."/>
            <person name="Kallscheuer N."/>
            <person name="Kashif M."/>
            <person name="Ahamad S."/>
            <person name="Jagadeeshwari U."/>
            <person name="Pannikurungottu S."/>
            <person name="Haufschild T."/>
            <person name="Kabuu M."/>
            <person name="Sasikala C."/>
            <person name="Jogler C."/>
            <person name="Ramana C."/>
        </authorList>
    </citation>
    <scope>NUCLEOTIDE SEQUENCE [LARGE SCALE GENOMIC DNA]</scope>
    <source>
        <strain evidence="3">JC673</strain>
    </source>
</reference>
<keyword evidence="3" id="KW-1185">Reference proteome</keyword>
<proteinExistence type="predicted"/>
<dbReference type="SUPFAM" id="SSF55781">
    <property type="entry name" value="GAF domain-like"/>
    <property type="match status" value="1"/>
</dbReference>
<dbReference type="InterPro" id="IPR029016">
    <property type="entry name" value="GAF-like_dom_sf"/>
</dbReference>
<feature type="transmembrane region" description="Helical" evidence="1">
    <location>
        <begin position="83"/>
        <end position="104"/>
    </location>
</feature>
<evidence type="ECO:0008006" key="4">
    <source>
        <dbReference type="Google" id="ProtNLM"/>
    </source>
</evidence>
<keyword evidence="1" id="KW-1133">Transmembrane helix</keyword>
<name>A0ABU5EY26_9BACT</name>
<protein>
    <recommendedName>
        <fullName evidence="4">GAF domain-containing protein</fullName>
    </recommendedName>
</protein>
<evidence type="ECO:0000256" key="1">
    <source>
        <dbReference type="SAM" id="Phobius"/>
    </source>
</evidence>
<sequence>MIARQFLVDHLEGIAYYGSLVAAVPGAAALGLVLFRWSWLSKRYREYWAKCAVASFRAVAALSAVVSKFALPTPGAAAWEQPWVSTVVIAGLGYLFWELVGALGDHKAKLAKEKIAADYQTEICDLRQDRDEAEYQGIRLGWLLAQLRNLTNDKRQRIRRVVQQTAGARPSVQHARAGLDPEGQIQFLFECLALLFRMHAIHEDSSRHNQNFRVGLFAERDGRLVPLAAFDLVSRSHNPFSSYTQYADRYRIDNGTDPAHAVRCVREGRTLIVPDCASEPGFYFHERQPSYLRSMIAHPLEGFCPDGFNPALAALLVDTDAVNFFQENDREMLELLLREFAARINLEYAIRGLTG</sequence>
<evidence type="ECO:0000313" key="3">
    <source>
        <dbReference type="Proteomes" id="UP001272242"/>
    </source>
</evidence>
<evidence type="ECO:0000313" key="2">
    <source>
        <dbReference type="EMBL" id="MDY3559838.1"/>
    </source>
</evidence>
<gene>
    <name evidence="2" type="ORF">R5W23_001010</name>
</gene>
<dbReference type="Proteomes" id="UP001272242">
    <property type="component" value="Unassembled WGS sequence"/>
</dbReference>
<keyword evidence="1" id="KW-0472">Membrane</keyword>
<feature type="transmembrane region" description="Helical" evidence="1">
    <location>
        <begin position="14"/>
        <end position="35"/>
    </location>
</feature>